<dbReference type="AlphaFoldDB" id="A0A7V4TXR3"/>
<evidence type="ECO:0000256" key="1">
    <source>
        <dbReference type="ARBA" id="ARBA00006471"/>
    </source>
</evidence>
<dbReference type="InterPro" id="IPR035987">
    <property type="entry name" value="Ribosomal_uS8_sf"/>
</dbReference>
<evidence type="ECO:0000313" key="10">
    <source>
        <dbReference type="EMBL" id="HGY54411.1"/>
    </source>
</evidence>
<evidence type="ECO:0000256" key="8">
    <source>
        <dbReference type="HAMAP-Rule" id="MF_01302"/>
    </source>
</evidence>
<dbReference type="SUPFAM" id="SSF56047">
    <property type="entry name" value="Ribosomal protein S8"/>
    <property type="match status" value="1"/>
</dbReference>
<dbReference type="Proteomes" id="UP000885779">
    <property type="component" value="Unassembled WGS sequence"/>
</dbReference>
<evidence type="ECO:0000256" key="6">
    <source>
        <dbReference type="ARBA" id="ARBA00035258"/>
    </source>
</evidence>
<dbReference type="PANTHER" id="PTHR11758">
    <property type="entry name" value="40S RIBOSOMAL PROTEIN S15A"/>
    <property type="match status" value="1"/>
</dbReference>
<dbReference type="Gene3D" id="3.30.1490.10">
    <property type="match status" value="1"/>
</dbReference>
<sequence>MSMTDPVADYLTRVRNALHAKYSYVDIPASNLKRKMSRILLEQGFIKKYIIIRDGKQGLIRIWLKYDEEGNPVINKIIRVSKPGRRQYVNVDNLPRVKNNLGIAILTTPRGVITAQEAKRQNVGGEVLCYIW</sequence>
<evidence type="ECO:0000256" key="4">
    <source>
        <dbReference type="ARBA" id="ARBA00022980"/>
    </source>
</evidence>
<reference evidence="10" key="1">
    <citation type="journal article" date="2020" name="mSystems">
        <title>Genome- and Community-Level Interaction Insights into Carbon Utilization and Element Cycling Functions of Hydrothermarchaeota in Hydrothermal Sediment.</title>
        <authorList>
            <person name="Zhou Z."/>
            <person name="Liu Y."/>
            <person name="Xu W."/>
            <person name="Pan J."/>
            <person name="Luo Z.H."/>
            <person name="Li M."/>
        </authorList>
    </citation>
    <scope>NUCLEOTIDE SEQUENCE [LARGE SCALE GENOMIC DNA]</scope>
    <source>
        <strain evidence="10">HyVt-577</strain>
    </source>
</reference>
<dbReference type="NCBIfam" id="NF001109">
    <property type="entry name" value="PRK00136.1"/>
    <property type="match status" value="1"/>
</dbReference>
<dbReference type="HAMAP" id="MF_01302_B">
    <property type="entry name" value="Ribosomal_uS8_B"/>
    <property type="match status" value="1"/>
</dbReference>
<evidence type="ECO:0000256" key="9">
    <source>
        <dbReference type="RuleBase" id="RU003660"/>
    </source>
</evidence>
<dbReference type="InterPro" id="IPR000630">
    <property type="entry name" value="Ribosomal_uS8"/>
</dbReference>
<dbReference type="GO" id="GO:0005737">
    <property type="term" value="C:cytoplasm"/>
    <property type="evidence" value="ECO:0007669"/>
    <property type="project" value="UniProtKB-ARBA"/>
</dbReference>
<dbReference type="InterPro" id="IPR047863">
    <property type="entry name" value="Ribosomal_uS8_CS"/>
</dbReference>
<protein>
    <recommendedName>
        <fullName evidence="6 8">Small ribosomal subunit protein uS8</fullName>
    </recommendedName>
</protein>
<evidence type="ECO:0000256" key="3">
    <source>
        <dbReference type="ARBA" id="ARBA00022884"/>
    </source>
</evidence>
<accession>A0A7V4TXR3</accession>
<comment type="subunit">
    <text evidence="7 8">Part of the 30S ribosomal subunit. Contacts proteins S5 and S12.</text>
</comment>
<dbReference type="Pfam" id="PF00410">
    <property type="entry name" value="Ribosomal_S8"/>
    <property type="match status" value="1"/>
</dbReference>
<dbReference type="GO" id="GO:0005840">
    <property type="term" value="C:ribosome"/>
    <property type="evidence" value="ECO:0007669"/>
    <property type="project" value="UniProtKB-KW"/>
</dbReference>
<name>A0A7V4TXR3_CALAY</name>
<organism evidence="10">
    <name type="scientific">Caldithrix abyssi</name>
    <dbReference type="NCBI Taxonomy" id="187145"/>
    <lineage>
        <taxon>Bacteria</taxon>
        <taxon>Pseudomonadati</taxon>
        <taxon>Calditrichota</taxon>
        <taxon>Calditrichia</taxon>
        <taxon>Calditrichales</taxon>
        <taxon>Calditrichaceae</taxon>
        <taxon>Caldithrix</taxon>
    </lineage>
</organism>
<evidence type="ECO:0000256" key="5">
    <source>
        <dbReference type="ARBA" id="ARBA00023274"/>
    </source>
</evidence>
<keyword evidence="5 8" id="KW-0687">Ribonucleoprotein</keyword>
<keyword evidence="3 8" id="KW-0694">RNA-binding</keyword>
<dbReference type="GO" id="GO:0006412">
    <property type="term" value="P:translation"/>
    <property type="evidence" value="ECO:0007669"/>
    <property type="project" value="UniProtKB-UniRule"/>
</dbReference>
<keyword evidence="2 8" id="KW-0699">rRNA-binding</keyword>
<dbReference type="Gene3D" id="3.30.1370.30">
    <property type="match status" value="1"/>
</dbReference>
<comment type="similarity">
    <text evidence="1 8 9">Belongs to the universal ribosomal protein uS8 family.</text>
</comment>
<dbReference type="GO" id="GO:1990904">
    <property type="term" value="C:ribonucleoprotein complex"/>
    <property type="evidence" value="ECO:0007669"/>
    <property type="project" value="UniProtKB-KW"/>
</dbReference>
<dbReference type="GO" id="GO:0003735">
    <property type="term" value="F:structural constituent of ribosome"/>
    <property type="evidence" value="ECO:0007669"/>
    <property type="project" value="InterPro"/>
</dbReference>
<dbReference type="PROSITE" id="PS00053">
    <property type="entry name" value="RIBOSOMAL_S8"/>
    <property type="match status" value="1"/>
</dbReference>
<evidence type="ECO:0000256" key="2">
    <source>
        <dbReference type="ARBA" id="ARBA00022730"/>
    </source>
</evidence>
<evidence type="ECO:0000256" key="7">
    <source>
        <dbReference type="ARBA" id="ARBA00046740"/>
    </source>
</evidence>
<dbReference type="FunFam" id="3.30.1490.10:FF:000001">
    <property type="entry name" value="30S ribosomal protein S8"/>
    <property type="match status" value="1"/>
</dbReference>
<dbReference type="GO" id="GO:0019843">
    <property type="term" value="F:rRNA binding"/>
    <property type="evidence" value="ECO:0007669"/>
    <property type="project" value="UniProtKB-UniRule"/>
</dbReference>
<comment type="caution">
    <text evidence="10">The sequence shown here is derived from an EMBL/GenBank/DDBJ whole genome shotgun (WGS) entry which is preliminary data.</text>
</comment>
<gene>
    <name evidence="8" type="primary">rpsH</name>
    <name evidence="10" type="ORF">ENK44_01790</name>
</gene>
<dbReference type="EMBL" id="DRQG01000019">
    <property type="protein sequence ID" value="HGY54411.1"/>
    <property type="molecule type" value="Genomic_DNA"/>
</dbReference>
<dbReference type="FunFam" id="3.30.1370.30:FF:000002">
    <property type="entry name" value="30S ribosomal protein S8"/>
    <property type="match status" value="1"/>
</dbReference>
<proteinExistence type="inferred from homology"/>
<keyword evidence="4 8" id="KW-0689">Ribosomal protein</keyword>
<comment type="function">
    <text evidence="8">One of the primary rRNA binding proteins, it binds directly to 16S rRNA central domain where it helps coordinate assembly of the platform of the 30S subunit.</text>
</comment>